<evidence type="ECO:0000313" key="1">
    <source>
        <dbReference type="EMBL" id="JAH63559.1"/>
    </source>
</evidence>
<sequence length="54" mass="6044">MERGKSSCCPVKTPLDYCMHFSPSFLPVISLGQKHYISLTFSMILLSPLSQLPN</sequence>
<dbReference type="EMBL" id="GBXM01045018">
    <property type="protein sequence ID" value="JAH63559.1"/>
    <property type="molecule type" value="Transcribed_RNA"/>
</dbReference>
<name>A0A0E9UCF7_ANGAN</name>
<reference evidence="1" key="1">
    <citation type="submission" date="2014-11" db="EMBL/GenBank/DDBJ databases">
        <authorList>
            <person name="Amaro Gonzalez C."/>
        </authorList>
    </citation>
    <scope>NUCLEOTIDE SEQUENCE</scope>
</reference>
<reference evidence="1" key="2">
    <citation type="journal article" date="2015" name="Fish Shellfish Immunol.">
        <title>Early steps in the European eel (Anguilla anguilla)-Vibrio vulnificus interaction in the gills: Role of the RtxA13 toxin.</title>
        <authorList>
            <person name="Callol A."/>
            <person name="Pajuelo D."/>
            <person name="Ebbesson L."/>
            <person name="Teles M."/>
            <person name="MacKenzie S."/>
            <person name="Amaro C."/>
        </authorList>
    </citation>
    <scope>NUCLEOTIDE SEQUENCE</scope>
</reference>
<accession>A0A0E9UCF7</accession>
<proteinExistence type="predicted"/>
<protein>
    <submittedName>
        <fullName evidence="1">Uncharacterized protein</fullName>
    </submittedName>
</protein>
<organism evidence="1">
    <name type="scientific">Anguilla anguilla</name>
    <name type="common">European freshwater eel</name>
    <name type="synonym">Muraena anguilla</name>
    <dbReference type="NCBI Taxonomy" id="7936"/>
    <lineage>
        <taxon>Eukaryota</taxon>
        <taxon>Metazoa</taxon>
        <taxon>Chordata</taxon>
        <taxon>Craniata</taxon>
        <taxon>Vertebrata</taxon>
        <taxon>Euteleostomi</taxon>
        <taxon>Actinopterygii</taxon>
        <taxon>Neopterygii</taxon>
        <taxon>Teleostei</taxon>
        <taxon>Anguilliformes</taxon>
        <taxon>Anguillidae</taxon>
        <taxon>Anguilla</taxon>
    </lineage>
</organism>
<dbReference type="AlphaFoldDB" id="A0A0E9UCF7"/>